<organism evidence="4 5">
    <name type="scientific">Actinomyces graevenitzii F0530</name>
    <dbReference type="NCBI Taxonomy" id="1321817"/>
    <lineage>
        <taxon>Bacteria</taxon>
        <taxon>Bacillati</taxon>
        <taxon>Actinomycetota</taxon>
        <taxon>Actinomycetes</taxon>
        <taxon>Actinomycetales</taxon>
        <taxon>Actinomycetaceae</taxon>
        <taxon>Actinomyces</taxon>
    </lineage>
</organism>
<keyword evidence="2" id="KW-0812">Transmembrane</keyword>
<keyword evidence="2" id="KW-0472">Membrane</keyword>
<sequence length="375" mass="38096">MRRKLTALMALLTLAVAGAIAPTAAAEELEAEYIAGMKSDGTFLEGISVSGATAEDCKSSTYQPLYDESDGTCTVGYQYKPEKLYGALSIQLTPLGDNKYSFRFTALSFSSLKSEAESLFSGRTLNFTSISLGMPKGTTFSSGVEKATNDSNDKYDIYRWDDVSTSIYVKGTTTLDASAAQYITGNSDPSESESPTPTPTTESATPSPTSESATPSATATALASNKSSDSNTALYIGIGVAVVVLAAGAITAIVLVNKKKQPTGPTYPGPYPGAYPGGPGGPGAGFGPTGPGAPGTGPGAQGAGFGAPQGGYPGGYRPQPSSGQQQSYQPPSTPSTSNYQPPSAPSAPSNQAPYNPGNQPPSAPYGPGNGTGANH</sequence>
<dbReference type="HOGENOM" id="CLU_759985_0_0_11"/>
<evidence type="ECO:0000313" key="5">
    <source>
        <dbReference type="Proteomes" id="UP000016481"/>
    </source>
</evidence>
<name>U1PFY7_9ACTO</name>
<feature type="signal peptide" evidence="3">
    <location>
        <begin position="1"/>
        <end position="25"/>
    </location>
</feature>
<accession>U1PFY7</accession>
<gene>
    <name evidence="4" type="ORF">HMPREF1978_01168</name>
</gene>
<comment type="caution">
    <text evidence="4">The sequence shown here is derived from an EMBL/GenBank/DDBJ whole genome shotgun (WGS) entry which is preliminary data.</text>
</comment>
<feature type="compositionally biased region" description="Low complexity" evidence="1">
    <location>
        <begin position="192"/>
        <end position="224"/>
    </location>
</feature>
<keyword evidence="3" id="KW-0732">Signal</keyword>
<evidence type="ECO:0000256" key="1">
    <source>
        <dbReference type="SAM" id="MobiDB-lite"/>
    </source>
</evidence>
<evidence type="ECO:0000256" key="3">
    <source>
        <dbReference type="SAM" id="SignalP"/>
    </source>
</evidence>
<evidence type="ECO:0000256" key="2">
    <source>
        <dbReference type="SAM" id="Phobius"/>
    </source>
</evidence>
<feature type="compositionally biased region" description="Low complexity" evidence="1">
    <location>
        <begin position="315"/>
        <end position="356"/>
    </location>
</feature>
<dbReference type="AlphaFoldDB" id="U1PFY7"/>
<dbReference type="EMBL" id="AWSC01000043">
    <property type="protein sequence ID" value="ERH15430.1"/>
    <property type="molecule type" value="Genomic_DNA"/>
</dbReference>
<feature type="compositionally biased region" description="Gly residues" evidence="1">
    <location>
        <begin position="275"/>
        <end position="314"/>
    </location>
</feature>
<feature type="region of interest" description="Disordered" evidence="1">
    <location>
        <begin position="183"/>
        <end position="226"/>
    </location>
</feature>
<feature type="transmembrane region" description="Helical" evidence="2">
    <location>
        <begin position="233"/>
        <end position="256"/>
    </location>
</feature>
<dbReference type="PATRIC" id="fig|1321817.3.peg.1029"/>
<proteinExistence type="predicted"/>
<evidence type="ECO:0008006" key="6">
    <source>
        <dbReference type="Google" id="ProtNLM"/>
    </source>
</evidence>
<feature type="region of interest" description="Disordered" evidence="1">
    <location>
        <begin position="260"/>
        <end position="375"/>
    </location>
</feature>
<protein>
    <recommendedName>
        <fullName evidence="6">LPXTG-motif protein cell wall anchor domain protein</fullName>
    </recommendedName>
</protein>
<evidence type="ECO:0000313" key="4">
    <source>
        <dbReference type="EMBL" id="ERH15430.1"/>
    </source>
</evidence>
<keyword evidence="2" id="KW-1133">Transmembrane helix</keyword>
<feature type="chain" id="PRO_5038452921" description="LPXTG-motif protein cell wall anchor domain protein" evidence="3">
    <location>
        <begin position="26"/>
        <end position="375"/>
    </location>
</feature>
<reference evidence="4 5" key="1">
    <citation type="submission" date="2013-08" db="EMBL/GenBank/DDBJ databases">
        <authorList>
            <person name="Weinstock G."/>
            <person name="Sodergren E."/>
            <person name="Wylie T."/>
            <person name="Fulton L."/>
            <person name="Fulton R."/>
            <person name="Fronick C."/>
            <person name="O'Laughlin M."/>
            <person name="Godfrey J."/>
            <person name="Miner T."/>
            <person name="Herter B."/>
            <person name="Appelbaum E."/>
            <person name="Cordes M."/>
            <person name="Lek S."/>
            <person name="Wollam A."/>
            <person name="Pepin K.H."/>
            <person name="Palsikar V.B."/>
            <person name="Mitreva M."/>
            <person name="Wilson R.K."/>
        </authorList>
    </citation>
    <scope>NUCLEOTIDE SEQUENCE [LARGE SCALE GENOMIC DNA]</scope>
    <source>
        <strain evidence="4 5">F0530</strain>
    </source>
</reference>
<dbReference type="Proteomes" id="UP000016481">
    <property type="component" value="Unassembled WGS sequence"/>
</dbReference>